<dbReference type="EnsemblMetazoa" id="PHUM413320-RA">
    <property type="protein sequence ID" value="PHUM413320-PA"/>
    <property type="gene ID" value="PHUM413320"/>
</dbReference>
<dbReference type="RefSeq" id="XP_002428977.1">
    <property type="nucleotide sequence ID" value="XM_002428932.1"/>
</dbReference>
<dbReference type="GeneID" id="8234300"/>
<feature type="domain" description="BTB" evidence="3">
    <location>
        <begin position="31"/>
        <end position="96"/>
    </location>
</feature>
<evidence type="ECO:0000256" key="1">
    <source>
        <dbReference type="ARBA" id="ARBA00004123"/>
    </source>
</evidence>
<evidence type="ECO:0000313" key="6">
    <source>
        <dbReference type="Proteomes" id="UP000009046"/>
    </source>
</evidence>
<dbReference type="AlphaFoldDB" id="E0VS83"/>
<accession>E0VS83</accession>
<dbReference type="GO" id="GO:0048468">
    <property type="term" value="P:cell development"/>
    <property type="evidence" value="ECO:0007669"/>
    <property type="project" value="UniProtKB-ARBA"/>
</dbReference>
<dbReference type="VEuPathDB" id="VectorBase:PHUM413320"/>
<name>E0VS83_PEDHC</name>
<proteinExistence type="predicted"/>
<dbReference type="Gene3D" id="3.30.710.10">
    <property type="entry name" value="Potassium Channel Kv1.1, Chain A"/>
    <property type="match status" value="1"/>
</dbReference>
<dbReference type="OMA" id="CANADEN"/>
<dbReference type="Pfam" id="PF00651">
    <property type="entry name" value="BTB"/>
    <property type="match status" value="1"/>
</dbReference>
<dbReference type="OrthoDB" id="684045at2759"/>
<evidence type="ECO:0000313" key="5">
    <source>
        <dbReference type="EnsemblMetazoa" id="PHUM413320-PA"/>
    </source>
</evidence>
<organism>
    <name type="scientific">Pediculus humanus subsp. corporis</name>
    <name type="common">Body louse</name>
    <dbReference type="NCBI Taxonomy" id="121224"/>
    <lineage>
        <taxon>Eukaryota</taxon>
        <taxon>Metazoa</taxon>
        <taxon>Ecdysozoa</taxon>
        <taxon>Arthropoda</taxon>
        <taxon>Hexapoda</taxon>
        <taxon>Insecta</taxon>
        <taxon>Pterygota</taxon>
        <taxon>Neoptera</taxon>
        <taxon>Paraneoptera</taxon>
        <taxon>Psocodea</taxon>
        <taxon>Troctomorpha</taxon>
        <taxon>Phthiraptera</taxon>
        <taxon>Anoplura</taxon>
        <taxon>Pediculidae</taxon>
        <taxon>Pediculus</taxon>
    </lineage>
</organism>
<comment type="subcellular location">
    <subcellularLocation>
        <location evidence="1">Nucleus</location>
    </subcellularLocation>
</comment>
<protein>
    <submittedName>
        <fullName evidence="4 5">BTB domain transcription factor, putative</fullName>
    </submittedName>
</protein>
<keyword evidence="2" id="KW-0539">Nucleus</keyword>
<reference evidence="4" key="1">
    <citation type="submission" date="2007-04" db="EMBL/GenBank/DDBJ databases">
        <title>Annotation of Pediculus humanus corporis strain USDA.</title>
        <authorList>
            <person name="Kirkness E."/>
            <person name="Hannick L."/>
            <person name="Hass B."/>
            <person name="Bruggner R."/>
            <person name="Lawson D."/>
            <person name="Bidwell S."/>
            <person name="Joardar V."/>
            <person name="Caler E."/>
            <person name="Walenz B."/>
            <person name="Inman J."/>
            <person name="Schobel S."/>
            <person name="Galinsky K."/>
            <person name="Amedeo P."/>
            <person name="Strausberg R."/>
        </authorList>
    </citation>
    <scope>NUCLEOTIDE SEQUENCE</scope>
    <source>
        <strain evidence="4">USDA</strain>
    </source>
</reference>
<evidence type="ECO:0000313" key="4">
    <source>
        <dbReference type="EMBL" id="EEB16239.1"/>
    </source>
</evidence>
<evidence type="ECO:0000256" key="2">
    <source>
        <dbReference type="ARBA" id="ARBA00023242"/>
    </source>
</evidence>
<dbReference type="PANTHER" id="PTHR23110:SF109">
    <property type="entry name" value="FI07618P-RELATED"/>
    <property type="match status" value="1"/>
</dbReference>
<sequence>MSYSTCQFTWLKQKETLVSLAESLLQDENFFDCQLCAEGHRFNVHRVILSCNSPVLNNILQEHNLDSPVITLDGVSSIELAALVEFMYTGVTKISPDHLKTFFQTAKTLQLAGLTHYDSSQIEKIVNESGSTIVDSTTIDNYELYSQNILKYLNQPDVNNETTESKNSNNLSTNVDNIFLEEAEEGNNLVNSDSIMYEKYDCDYIKEEENIETLDPNLIESDVLSPSCANADENEIETIETETPPLIYNKYHNIFIKNEENSIDDSIATVYSISKDSNSEDKEDMEFTEVGNELKVTDEDENFVYVKLDDSNLLKLKDNQVTKGKQNYVKSDQLLSEKCLKVVNQLDKNYIVKRPKIQNVVSKDSRSNLDDKKIYICLKCGNKYSHRRTLLHHIHWICEQPATYSCSLCPYRGKRKFQLKSHMKHAHLLKMS</sequence>
<dbReference type="KEGG" id="phu:Phum_PHUM413320"/>
<dbReference type="SUPFAM" id="SSF54695">
    <property type="entry name" value="POZ domain"/>
    <property type="match status" value="1"/>
</dbReference>
<dbReference type="HOGENOM" id="CLU_635101_0_0_1"/>
<dbReference type="GO" id="GO:0006357">
    <property type="term" value="P:regulation of transcription by RNA polymerase II"/>
    <property type="evidence" value="ECO:0007669"/>
    <property type="project" value="TreeGrafter"/>
</dbReference>
<dbReference type="PROSITE" id="PS50097">
    <property type="entry name" value="BTB"/>
    <property type="match status" value="1"/>
</dbReference>
<reference evidence="4" key="2">
    <citation type="submission" date="2007-04" db="EMBL/GenBank/DDBJ databases">
        <title>The genome of the human body louse.</title>
        <authorList>
            <consortium name="The Human Body Louse Genome Consortium"/>
            <person name="Kirkness E."/>
            <person name="Walenz B."/>
            <person name="Hass B."/>
            <person name="Bruggner R."/>
            <person name="Strausberg R."/>
        </authorList>
    </citation>
    <scope>NUCLEOTIDE SEQUENCE</scope>
    <source>
        <strain evidence="4">USDA</strain>
    </source>
</reference>
<dbReference type="InParanoid" id="E0VS83"/>
<evidence type="ECO:0000259" key="3">
    <source>
        <dbReference type="PROSITE" id="PS50097"/>
    </source>
</evidence>
<dbReference type="GO" id="GO:0003006">
    <property type="term" value="P:developmental process involved in reproduction"/>
    <property type="evidence" value="ECO:0007669"/>
    <property type="project" value="UniProtKB-ARBA"/>
</dbReference>
<gene>
    <name evidence="5" type="primary">8234300</name>
    <name evidence="4" type="ORF">Phum_PHUM413320</name>
</gene>
<reference evidence="5" key="3">
    <citation type="submission" date="2020-05" db="UniProtKB">
        <authorList>
            <consortium name="EnsemblMetazoa"/>
        </authorList>
    </citation>
    <scope>IDENTIFICATION</scope>
    <source>
        <strain evidence="5">USDA</strain>
    </source>
</reference>
<dbReference type="SMART" id="SM00225">
    <property type="entry name" value="BTB"/>
    <property type="match status" value="1"/>
</dbReference>
<dbReference type="InterPro" id="IPR000210">
    <property type="entry name" value="BTB/POZ_dom"/>
</dbReference>
<dbReference type="SMART" id="SM00355">
    <property type="entry name" value="ZnF_C2H2"/>
    <property type="match status" value="2"/>
</dbReference>
<dbReference type="EMBL" id="DS235745">
    <property type="protein sequence ID" value="EEB16239.1"/>
    <property type="molecule type" value="Genomic_DNA"/>
</dbReference>
<dbReference type="GO" id="GO:0048513">
    <property type="term" value="P:animal organ development"/>
    <property type="evidence" value="ECO:0007669"/>
    <property type="project" value="UniProtKB-ARBA"/>
</dbReference>
<keyword evidence="6" id="KW-1185">Reference proteome</keyword>
<dbReference type="CTD" id="8234300"/>
<dbReference type="GO" id="GO:0005634">
    <property type="term" value="C:nucleus"/>
    <property type="evidence" value="ECO:0007669"/>
    <property type="project" value="UniProtKB-SubCell"/>
</dbReference>
<dbReference type="InterPro" id="IPR011333">
    <property type="entry name" value="SKP1/BTB/POZ_sf"/>
</dbReference>
<dbReference type="InterPro" id="IPR013087">
    <property type="entry name" value="Znf_C2H2_type"/>
</dbReference>
<dbReference type="EMBL" id="AAZO01005079">
    <property type="status" value="NOT_ANNOTATED_CDS"/>
    <property type="molecule type" value="Genomic_DNA"/>
</dbReference>
<dbReference type="PANTHER" id="PTHR23110">
    <property type="entry name" value="BTB DOMAIN TRANSCRIPTION FACTOR"/>
    <property type="match status" value="1"/>
</dbReference>
<dbReference type="InterPro" id="IPR051095">
    <property type="entry name" value="Dros_DevTransReg"/>
</dbReference>
<dbReference type="Gene3D" id="3.30.160.60">
    <property type="entry name" value="Classic Zinc Finger"/>
    <property type="match status" value="1"/>
</dbReference>
<dbReference type="Proteomes" id="UP000009046">
    <property type="component" value="Unassembled WGS sequence"/>
</dbReference>